<feature type="transmembrane region" description="Helical" evidence="7">
    <location>
        <begin position="347"/>
        <end position="367"/>
    </location>
</feature>
<dbReference type="NCBIfam" id="TIGR02745">
    <property type="entry name" value="ccoG_rdxA_fixG"/>
    <property type="match status" value="1"/>
</dbReference>
<dbReference type="EMBL" id="FOLE01000017">
    <property type="protein sequence ID" value="SFC99033.1"/>
    <property type="molecule type" value="Genomic_DNA"/>
</dbReference>
<dbReference type="Gene3D" id="3.30.70.20">
    <property type="match status" value="1"/>
</dbReference>
<dbReference type="InterPro" id="IPR014116">
    <property type="entry name" value="Cyt_c_oxidase_cbb3_FixG"/>
</dbReference>
<dbReference type="Pfam" id="PF11614">
    <property type="entry name" value="FixG_C"/>
    <property type="match status" value="1"/>
</dbReference>
<dbReference type="PROSITE" id="PS51379">
    <property type="entry name" value="4FE4S_FER_2"/>
    <property type="match status" value="1"/>
</dbReference>
<evidence type="ECO:0000256" key="4">
    <source>
        <dbReference type="ARBA" id="ARBA00022982"/>
    </source>
</evidence>
<dbReference type="InterPro" id="IPR032879">
    <property type="entry name" value="FixG_C"/>
</dbReference>
<dbReference type="PANTHER" id="PTHR30176:SF3">
    <property type="entry name" value="FERREDOXIN-TYPE PROTEIN NAPH"/>
    <property type="match status" value="1"/>
</dbReference>
<organism evidence="9 10">
    <name type="scientific">Flexibacter flexilis DSM 6793</name>
    <dbReference type="NCBI Taxonomy" id="927664"/>
    <lineage>
        <taxon>Bacteria</taxon>
        <taxon>Pseudomonadati</taxon>
        <taxon>Bacteroidota</taxon>
        <taxon>Cytophagia</taxon>
        <taxon>Cytophagales</taxon>
        <taxon>Flexibacteraceae</taxon>
        <taxon>Flexibacter</taxon>
    </lineage>
</organism>
<dbReference type="SUPFAM" id="SSF54862">
    <property type="entry name" value="4Fe-4S ferredoxins"/>
    <property type="match status" value="1"/>
</dbReference>
<evidence type="ECO:0000256" key="1">
    <source>
        <dbReference type="ARBA" id="ARBA00022448"/>
    </source>
</evidence>
<keyword evidence="2" id="KW-0004">4Fe-4S</keyword>
<proteinExistence type="predicted"/>
<keyword evidence="7" id="KW-0812">Transmembrane</keyword>
<keyword evidence="7" id="KW-1133">Transmembrane helix</keyword>
<protein>
    <submittedName>
        <fullName evidence="9">Cytochrome c oxidase accessory protein FixG</fullName>
    </submittedName>
</protein>
<feature type="transmembrane region" description="Helical" evidence="7">
    <location>
        <begin position="51"/>
        <end position="69"/>
    </location>
</feature>
<keyword evidence="10" id="KW-1185">Reference proteome</keyword>
<evidence type="ECO:0000256" key="5">
    <source>
        <dbReference type="ARBA" id="ARBA00023004"/>
    </source>
</evidence>
<dbReference type="STRING" id="927664.SAMN05421780_1179"/>
<dbReference type="PROSITE" id="PS00198">
    <property type="entry name" value="4FE4S_FER_1"/>
    <property type="match status" value="1"/>
</dbReference>
<dbReference type="InterPro" id="IPR051684">
    <property type="entry name" value="Electron_Trans/Redox"/>
</dbReference>
<sequence length="481" mass="54356">MELSDKKQSADDEFWEDSEMYRDAISTVDANGKRIWLYPKKPTGDYTNKRIWFSGLLLIILFAVPFVSIHGRPLLRFNIFEREFIIFGNYFFPQDFIILAVAALVFFLFIALFTVVFGRLWCGWACPQTLFMEMVFRRIEYWIEGDANAQRKLDEAEWTTEKIWKKTAKHVIFALFSLIIGHLVMAYLIGWPKSIDLISQPPTAHLSGFIALMAFSTIFYVVFAKAREQVCVAICPYGRLQSVLLVKESIVVIYDFLRGEPRGKRQKNAPTVAPALGDCIDCKLCVQVCPTGIDIRNGTQLECVNCTACIDACDAVMDKIKQPRGLIRFDSQQGVTDNIKLTFTARIAAYTAVLVVLVGLEGFLLMGRSPIESTVLRVPGMLYQTTEKGMLTNLYNVQIVNKTPEDLVVEPKLKGFEGKISVVGQQKLEVKQGKTLDVVMFIELNPKDLHAVKTKLDIDFYANGKLLESSSTNFMAPAPQK</sequence>
<dbReference type="AlphaFoldDB" id="A0A1I1NWD0"/>
<dbReference type="InterPro" id="IPR013783">
    <property type="entry name" value="Ig-like_fold"/>
</dbReference>
<keyword evidence="6" id="KW-0411">Iron-sulfur</keyword>
<dbReference type="RefSeq" id="WP_091516731.1">
    <property type="nucleotide sequence ID" value="NZ_FOLE01000017.1"/>
</dbReference>
<keyword evidence="1" id="KW-0813">Transport</keyword>
<evidence type="ECO:0000256" key="2">
    <source>
        <dbReference type="ARBA" id="ARBA00022485"/>
    </source>
</evidence>
<keyword evidence="7" id="KW-0472">Membrane</keyword>
<evidence type="ECO:0000256" key="7">
    <source>
        <dbReference type="SAM" id="Phobius"/>
    </source>
</evidence>
<evidence type="ECO:0000259" key="8">
    <source>
        <dbReference type="PROSITE" id="PS51379"/>
    </source>
</evidence>
<reference evidence="9 10" key="1">
    <citation type="submission" date="2016-10" db="EMBL/GenBank/DDBJ databases">
        <authorList>
            <person name="de Groot N.N."/>
        </authorList>
    </citation>
    <scope>NUCLEOTIDE SEQUENCE [LARGE SCALE GENOMIC DNA]</scope>
    <source>
        <strain evidence="9 10">DSM 6793</strain>
    </source>
</reference>
<dbReference type="Gene3D" id="2.60.40.10">
    <property type="entry name" value="Immunoglobulins"/>
    <property type="match status" value="1"/>
</dbReference>
<evidence type="ECO:0000256" key="3">
    <source>
        <dbReference type="ARBA" id="ARBA00022723"/>
    </source>
</evidence>
<dbReference type="Proteomes" id="UP000199514">
    <property type="component" value="Unassembled WGS sequence"/>
</dbReference>
<feature type="transmembrane region" description="Helical" evidence="7">
    <location>
        <begin position="203"/>
        <end position="223"/>
    </location>
</feature>
<feature type="domain" description="4Fe-4S ferredoxin-type" evidence="8">
    <location>
        <begin position="268"/>
        <end position="298"/>
    </location>
</feature>
<dbReference type="InterPro" id="IPR017896">
    <property type="entry name" value="4Fe4S_Fe-S-bd"/>
</dbReference>
<dbReference type="GO" id="GO:0046872">
    <property type="term" value="F:metal ion binding"/>
    <property type="evidence" value="ECO:0007669"/>
    <property type="project" value="UniProtKB-KW"/>
</dbReference>
<name>A0A1I1NWD0_9BACT</name>
<dbReference type="PANTHER" id="PTHR30176">
    <property type="entry name" value="FERREDOXIN-TYPE PROTEIN NAPH"/>
    <property type="match status" value="1"/>
</dbReference>
<dbReference type="InterPro" id="IPR017900">
    <property type="entry name" value="4Fe4S_Fe_S_CS"/>
</dbReference>
<keyword evidence="3" id="KW-0479">Metal-binding</keyword>
<feature type="transmembrane region" description="Helical" evidence="7">
    <location>
        <begin position="171"/>
        <end position="191"/>
    </location>
</feature>
<accession>A0A1I1NWD0</accession>
<feature type="transmembrane region" description="Helical" evidence="7">
    <location>
        <begin position="96"/>
        <end position="122"/>
    </location>
</feature>
<evidence type="ECO:0000256" key="6">
    <source>
        <dbReference type="ARBA" id="ARBA00023014"/>
    </source>
</evidence>
<evidence type="ECO:0000313" key="10">
    <source>
        <dbReference type="Proteomes" id="UP000199514"/>
    </source>
</evidence>
<dbReference type="Pfam" id="PF12801">
    <property type="entry name" value="Fer4_5"/>
    <property type="match status" value="1"/>
</dbReference>
<dbReference type="GO" id="GO:0005886">
    <property type="term" value="C:plasma membrane"/>
    <property type="evidence" value="ECO:0007669"/>
    <property type="project" value="TreeGrafter"/>
</dbReference>
<keyword evidence="5" id="KW-0408">Iron</keyword>
<keyword evidence="4" id="KW-0249">Electron transport</keyword>
<gene>
    <name evidence="9" type="ORF">SAMN05421780_1179</name>
</gene>
<evidence type="ECO:0000313" key="9">
    <source>
        <dbReference type="EMBL" id="SFC99033.1"/>
    </source>
</evidence>
<dbReference type="Pfam" id="PF13746">
    <property type="entry name" value="Fer4_18"/>
    <property type="match status" value="1"/>
</dbReference>
<dbReference type="OrthoDB" id="9811700at2"/>
<dbReference type="GO" id="GO:0051539">
    <property type="term" value="F:4 iron, 4 sulfur cluster binding"/>
    <property type="evidence" value="ECO:0007669"/>
    <property type="project" value="UniProtKB-KW"/>
</dbReference>